<protein>
    <recommendedName>
        <fullName evidence="3">MATH domain-containing protein</fullName>
    </recommendedName>
</protein>
<comment type="caution">
    <text evidence="1">The sequence shown here is derived from an EMBL/GenBank/DDBJ whole genome shotgun (WGS) entry which is preliminary data.</text>
</comment>
<dbReference type="EMBL" id="CAXITT010001336">
    <property type="protein sequence ID" value="CAL1548411.1"/>
    <property type="molecule type" value="Genomic_DNA"/>
</dbReference>
<dbReference type="Proteomes" id="UP001497497">
    <property type="component" value="Unassembled WGS sequence"/>
</dbReference>
<dbReference type="AlphaFoldDB" id="A0AAV2IQ43"/>
<evidence type="ECO:0000313" key="2">
    <source>
        <dbReference type="Proteomes" id="UP001497497"/>
    </source>
</evidence>
<evidence type="ECO:0000313" key="1">
    <source>
        <dbReference type="EMBL" id="CAL1548411.1"/>
    </source>
</evidence>
<gene>
    <name evidence="1" type="ORF">GSLYS_00021728001</name>
</gene>
<evidence type="ECO:0008006" key="3">
    <source>
        <dbReference type="Google" id="ProtNLM"/>
    </source>
</evidence>
<accession>A0AAV2IQ43</accession>
<keyword evidence="2" id="KW-1185">Reference proteome</keyword>
<name>A0AAV2IQ43_LYMST</name>
<reference evidence="1 2" key="1">
    <citation type="submission" date="2024-04" db="EMBL/GenBank/DDBJ databases">
        <authorList>
            <consortium name="Genoscope - CEA"/>
            <person name="William W."/>
        </authorList>
    </citation>
    <scope>NUCLEOTIDE SEQUENCE [LARGE SCALE GENOMIC DNA]</scope>
</reference>
<sequence length="143" mass="16423">MSSDPKDSCSYYLNLGGFLTESLISPMWYLDMFGFTSHVRFRDSDGSCLKMFLNLSFMNWSKLDSSGSFTLRLAITILDIQGKAQDRLVGEKIYKYDGNKKVIDEWSKDLFTVRLKPKEMKDHGFSAADFHTLVIKFDAAIIY</sequence>
<proteinExistence type="predicted"/>
<organism evidence="1 2">
    <name type="scientific">Lymnaea stagnalis</name>
    <name type="common">Great pond snail</name>
    <name type="synonym">Helix stagnalis</name>
    <dbReference type="NCBI Taxonomy" id="6523"/>
    <lineage>
        <taxon>Eukaryota</taxon>
        <taxon>Metazoa</taxon>
        <taxon>Spiralia</taxon>
        <taxon>Lophotrochozoa</taxon>
        <taxon>Mollusca</taxon>
        <taxon>Gastropoda</taxon>
        <taxon>Heterobranchia</taxon>
        <taxon>Euthyneura</taxon>
        <taxon>Panpulmonata</taxon>
        <taxon>Hygrophila</taxon>
        <taxon>Lymnaeoidea</taxon>
        <taxon>Lymnaeidae</taxon>
        <taxon>Lymnaea</taxon>
    </lineage>
</organism>